<dbReference type="SMART" id="SM00873">
    <property type="entry name" value="B3_4"/>
    <property type="match status" value="1"/>
</dbReference>
<sequence>MKKFILDPKTIELFPDIQIDVLVLNGIDNHVNEKDDPYFQTLLDEGTGAAEQFITVEPFRDNPVVAQWREAFRKFKTKKGARSTIEALLKRVSHGKTFSPISPLVDIYNSQSLKYGVSVGGENIDAIAGDMHLGEAKGGESFLPYGEDEDMPALPGEICYMDDKGAVCRCFNWRENQRTELTEDTTHAIIDIESINKDQAERSDVAIKEIQRLCKDYFKVEGKLLRLTADHPEIVIAD</sequence>
<dbReference type="Pfam" id="PF03483">
    <property type="entry name" value="B3_4"/>
    <property type="match status" value="1"/>
</dbReference>
<dbReference type="SUPFAM" id="SSF56037">
    <property type="entry name" value="PheT/TilS domain"/>
    <property type="match status" value="1"/>
</dbReference>
<protein>
    <submittedName>
        <fullName evidence="2">B3 4 domain-containing protein</fullName>
    </submittedName>
</protein>
<keyword evidence="3" id="KW-1185">Reference proteome</keyword>
<dbReference type="InterPro" id="IPR005146">
    <property type="entry name" value="B3/B4_tRNA-bd"/>
</dbReference>
<dbReference type="OrthoDB" id="276580at2"/>
<feature type="domain" description="B3/B4 tRNA-binding" evidence="1">
    <location>
        <begin position="66"/>
        <end position="215"/>
    </location>
</feature>
<evidence type="ECO:0000313" key="3">
    <source>
        <dbReference type="Proteomes" id="UP000051581"/>
    </source>
</evidence>
<organism evidence="2 3">
    <name type="scientific">Lentilactobacillus sunkii DSM 19904</name>
    <dbReference type="NCBI Taxonomy" id="1423808"/>
    <lineage>
        <taxon>Bacteria</taxon>
        <taxon>Bacillati</taxon>
        <taxon>Bacillota</taxon>
        <taxon>Bacilli</taxon>
        <taxon>Lactobacillales</taxon>
        <taxon>Lactobacillaceae</taxon>
        <taxon>Lentilactobacillus</taxon>
    </lineage>
</organism>
<dbReference type="RefSeq" id="WP_057826217.1">
    <property type="nucleotide sequence ID" value="NZ_AZEA01000024.1"/>
</dbReference>
<evidence type="ECO:0000259" key="1">
    <source>
        <dbReference type="SMART" id="SM00873"/>
    </source>
</evidence>
<dbReference type="AlphaFoldDB" id="A0A0R1L2R1"/>
<evidence type="ECO:0000313" key="2">
    <source>
        <dbReference type="EMBL" id="KRK87161.1"/>
    </source>
</evidence>
<dbReference type="InterPro" id="IPR020825">
    <property type="entry name" value="Phe-tRNA_synthase-like_B3/B4"/>
</dbReference>
<comment type="caution">
    <text evidence="2">The sequence shown here is derived from an EMBL/GenBank/DDBJ whole genome shotgun (WGS) entry which is preliminary data.</text>
</comment>
<dbReference type="PANTHER" id="PTHR39209">
    <property type="match status" value="1"/>
</dbReference>
<dbReference type="PATRIC" id="fig|1423808.3.peg.1421"/>
<dbReference type="EMBL" id="AZEA01000024">
    <property type="protein sequence ID" value="KRK87161.1"/>
    <property type="molecule type" value="Genomic_DNA"/>
</dbReference>
<dbReference type="PANTHER" id="PTHR39209:SF2">
    <property type="entry name" value="CYTOPLASMIC PROTEIN"/>
    <property type="match status" value="1"/>
</dbReference>
<accession>A0A0R1L2R1</accession>
<gene>
    <name evidence="2" type="ORF">FD17_GL001405</name>
</gene>
<dbReference type="Gene3D" id="3.50.40.10">
    <property type="entry name" value="Phenylalanyl-trna Synthetase, Chain B, domain 3"/>
    <property type="match status" value="1"/>
</dbReference>
<dbReference type="Proteomes" id="UP000051581">
    <property type="component" value="Unassembled WGS sequence"/>
</dbReference>
<reference evidence="2 3" key="1">
    <citation type="journal article" date="2015" name="Genome Announc.">
        <title>Expanding the biotechnology potential of lactobacilli through comparative genomics of 213 strains and associated genera.</title>
        <authorList>
            <person name="Sun Z."/>
            <person name="Harris H.M."/>
            <person name="McCann A."/>
            <person name="Guo C."/>
            <person name="Argimon S."/>
            <person name="Zhang W."/>
            <person name="Yang X."/>
            <person name="Jeffery I.B."/>
            <person name="Cooney J.C."/>
            <person name="Kagawa T.F."/>
            <person name="Liu W."/>
            <person name="Song Y."/>
            <person name="Salvetti E."/>
            <person name="Wrobel A."/>
            <person name="Rasinkangas P."/>
            <person name="Parkhill J."/>
            <person name="Rea M.C."/>
            <person name="O'Sullivan O."/>
            <person name="Ritari J."/>
            <person name="Douillard F.P."/>
            <person name="Paul Ross R."/>
            <person name="Yang R."/>
            <person name="Briner A.E."/>
            <person name="Felis G.E."/>
            <person name="de Vos W.M."/>
            <person name="Barrangou R."/>
            <person name="Klaenhammer T.R."/>
            <person name="Caufield P.W."/>
            <person name="Cui Y."/>
            <person name="Zhang H."/>
            <person name="O'Toole P.W."/>
        </authorList>
    </citation>
    <scope>NUCLEOTIDE SEQUENCE [LARGE SCALE GENOMIC DNA]</scope>
    <source>
        <strain evidence="2 3">DSM 19904</strain>
    </source>
</reference>
<name>A0A0R1L2R1_9LACO</name>
<dbReference type="GO" id="GO:0004826">
    <property type="term" value="F:phenylalanine-tRNA ligase activity"/>
    <property type="evidence" value="ECO:0007669"/>
    <property type="project" value="InterPro"/>
</dbReference>
<proteinExistence type="predicted"/>
<dbReference type="GO" id="GO:0003723">
    <property type="term" value="F:RNA binding"/>
    <property type="evidence" value="ECO:0007669"/>
    <property type="project" value="InterPro"/>
</dbReference>